<feature type="transmembrane region" description="Helical" evidence="7">
    <location>
        <begin position="290"/>
        <end position="309"/>
    </location>
</feature>
<comment type="subcellular location">
    <subcellularLocation>
        <location evidence="1">Cell membrane</location>
        <topology evidence="1">Multi-pass membrane protein</topology>
    </subcellularLocation>
</comment>
<evidence type="ECO:0000256" key="1">
    <source>
        <dbReference type="ARBA" id="ARBA00004651"/>
    </source>
</evidence>
<feature type="transmembrane region" description="Helical" evidence="7">
    <location>
        <begin position="137"/>
        <end position="160"/>
    </location>
</feature>
<dbReference type="EMBL" id="JYFE01000017">
    <property type="protein sequence ID" value="KIT17439.1"/>
    <property type="molecule type" value="Genomic_DNA"/>
</dbReference>
<sequence>MTRIPLIRRPDVLAVLVGLTVLTLLATIGAEMGLVSTSFVKTLGKTLCLCLVAVAMDLVWGYCGILSLGHMAFFGIGGYAIGMWLMRARTEDIVAAQLANRPLPPTPEEIDQAAATQIFGVVGSDQFPWMWVLSDVLAVQLIAVVLVPGLLALIFGWLAFRSRVTGVYLSILTQAGTLALSLWLFQNDSGLRGNNGLSGLQNIPGLTHVPQSTLSLWFLWASAIALAATYILAAWTVSGRFGSVVRGIRDDEARVRFLGYDVEGYKLVVFTGTAMIAGVAGALYYPQAGIVNPAEIAPIASIYLAVWVAIGGRGHLWGAILGAAAVSLLSSWFTGGGAPDIDLGIYVVRWTDWWLVLLGFGFVAVTLLAPEGLAGLILRLTRRRPDRIGDMGPDKGALRREEASAEPAE</sequence>
<evidence type="ECO:0000256" key="7">
    <source>
        <dbReference type="SAM" id="Phobius"/>
    </source>
</evidence>
<dbReference type="CDD" id="cd06581">
    <property type="entry name" value="TM_PBP1_LivM_like"/>
    <property type="match status" value="1"/>
</dbReference>
<keyword evidence="3 7" id="KW-0812">Transmembrane</keyword>
<dbReference type="GO" id="GO:0005886">
    <property type="term" value="C:plasma membrane"/>
    <property type="evidence" value="ECO:0007669"/>
    <property type="project" value="UniProtKB-SubCell"/>
</dbReference>
<reference evidence="8 9" key="1">
    <citation type="submission" date="2015-02" db="EMBL/GenBank/DDBJ databases">
        <title>Genome Sequence of Jannaschia aquimarina DSM28248, a member of the Roseobacter clade.</title>
        <authorList>
            <person name="Voget S."/>
            <person name="Daniel R."/>
        </authorList>
    </citation>
    <scope>NUCLEOTIDE SEQUENCE [LARGE SCALE GENOMIC DNA]</scope>
    <source>
        <strain evidence="8 9">GSW-M26</strain>
    </source>
</reference>
<evidence type="ECO:0000256" key="3">
    <source>
        <dbReference type="ARBA" id="ARBA00022692"/>
    </source>
</evidence>
<dbReference type="NCBIfam" id="TIGR03408">
    <property type="entry name" value="urea_trans_UrtC"/>
    <property type="match status" value="1"/>
</dbReference>
<evidence type="ECO:0000313" key="8">
    <source>
        <dbReference type="EMBL" id="KIT17439.1"/>
    </source>
</evidence>
<gene>
    <name evidence="8" type="ORF">jaqu_06270</name>
</gene>
<feature type="transmembrane region" description="Helical" evidence="7">
    <location>
        <begin position="316"/>
        <end position="333"/>
    </location>
</feature>
<feature type="transmembrane region" description="Helical" evidence="7">
    <location>
        <begin position="12"/>
        <end position="30"/>
    </location>
</feature>
<evidence type="ECO:0000256" key="6">
    <source>
        <dbReference type="SAM" id="MobiDB-lite"/>
    </source>
</evidence>
<feature type="region of interest" description="Disordered" evidence="6">
    <location>
        <begin position="388"/>
        <end position="409"/>
    </location>
</feature>
<feature type="transmembrane region" description="Helical" evidence="7">
    <location>
        <begin position="353"/>
        <end position="378"/>
    </location>
</feature>
<feature type="transmembrane region" description="Helical" evidence="7">
    <location>
        <begin position="167"/>
        <end position="185"/>
    </location>
</feature>
<name>A0A0D1EIJ1_9RHOB</name>
<dbReference type="Pfam" id="PF02653">
    <property type="entry name" value="BPD_transp_2"/>
    <property type="match status" value="1"/>
</dbReference>
<accession>A0A0D1EIJ1</accession>
<evidence type="ECO:0000256" key="4">
    <source>
        <dbReference type="ARBA" id="ARBA00022989"/>
    </source>
</evidence>
<keyword evidence="2" id="KW-1003">Cell membrane</keyword>
<evidence type="ECO:0000313" key="9">
    <source>
        <dbReference type="Proteomes" id="UP000032232"/>
    </source>
</evidence>
<dbReference type="RefSeq" id="WP_043917490.1">
    <property type="nucleotide sequence ID" value="NZ_FZPF01000002.1"/>
</dbReference>
<dbReference type="STRING" id="935700.jaqu_06270"/>
<organism evidence="8 9">
    <name type="scientific">Jannaschia aquimarina</name>
    <dbReference type="NCBI Taxonomy" id="935700"/>
    <lineage>
        <taxon>Bacteria</taxon>
        <taxon>Pseudomonadati</taxon>
        <taxon>Pseudomonadota</taxon>
        <taxon>Alphaproteobacteria</taxon>
        <taxon>Rhodobacterales</taxon>
        <taxon>Roseobacteraceae</taxon>
        <taxon>Jannaschia</taxon>
    </lineage>
</organism>
<dbReference type="AlphaFoldDB" id="A0A0D1EIJ1"/>
<comment type="caution">
    <text evidence="8">The sequence shown here is derived from an EMBL/GenBank/DDBJ whole genome shotgun (WGS) entry which is preliminary data.</text>
</comment>
<dbReference type="InterPro" id="IPR043428">
    <property type="entry name" value="LivM-like"/>
</dbReference>
<dbReference type="PANTHER" id="PTHR30482">
    <property type="entry name" value="HIGH-AFFINITY BRANCHED-CHAIN AMINO ACID TRANSPORT SYSTEM PERMEASE"/>
    <property type="match status" value="1"/>
</dbReference>
<evidence type="ECO:0000256" key="2">
    <source>
        <dbReference type="ARBA" id="ARBA00022475"/>
    </source>
</evidence>
<dbReference type="OrthoDB" id="9034298at2"/>
<feature type="transmembrane region" description="Helical" evidence="7">
    <location>
        <begin position="264"/>
        <end position="284"/>
    </location>
</feature>
<protein>
    <submittedName>
        <fullName evidence="8">Leucine/isoleucine/valine transporter permease subunit</fullName>
    </submittedName>
</protein>
<feature type="compositionally biased region" description="Basic and acidic residues" evidence="6">
    <location>
        <begin position="388"/>
        <end position="403"/>
    </location>
</feature>
<dbReference type="PATRIC" id="fig|935700.4.peg.664"/>
<dbReference type="InterPro" id="IPR017778">
    <property type="entry name" value="ABC_transptr_urea_perm_UrtC"/>
</dbReference>
<feature type="transmembrane region" description="Helical" evidence="7">
    <location>
        <begin position="217"/>
        <end position="237"/>
    </location>
</feature>
<feature type="transmembrane region" description="Helical" evidence="7">
    <location>
        <begin position="42"/>
        <end position="60"/>
    </location>
</feature>
<keyword evidence="9" id="KW-1185">Reference proteome</keyword>
<dbReference type="Proteomes" id="UP000032232">
    <property type="component" value="Unassembled WGS sequence"/>
</dbReference>
<keyword evidence="4 7" id="KW-1133">Transmembrane helix</keyword>
<keyword evidence="5 7" id="KW-0472">Membrane</keyword>
<evidence type="ECO:0000256" key="5">
    <source>
        <dbReference type="ARBA" id="ARBA00023136"/>
    </source>
</evidence>
<dbReference type="InterPro" id="IPR001851">
    <property type="entry name" value="ABC_transp_permease"/>
</dbReference>
<dbReference type="PANTHER" id="PTHR30482:SF4">
    <property type="entry name" value="SLR1201 PROTEIN"/>
    <property type="match status" value="1"/>
</dbReference>
<proteinExistence type="predicted"/>
<dbReference type="GO" id="GO:0015658">
    <property type="term" value="F:branched-chain amino acid transmembrane transporter activity"/>
    <property type="evidence" value="ECO:0007669"/>
    <property type="project" value="InterPro"/>
</dbReference>
<feature type="transmembrane region" description="Helical" evidence="7">
    <location>
        <begin position="67"/>
        <end position="86"/>
    </location>
</feature>